<evidence type="ECO:0000313" key="3">
    <source>
        <dbReference type="Proteomes" id="UP001527882"/>
    </source>
</evidence>
<evidence type="ECO:0000256" key="1">
    <source>
        <dbReference type="SAM" id="Phobius"/>
    </source>
</evidence>
<gene>
    <name evidence="2" type="ORF">O9H85_36275</name>
</gene>
<dbReference type="EMBL" id="JAQAGZ010000047">
    <property type="protein sequence ID" value="MCZ8517685.1"/>
    <property type="molecule type" value="Genomic_DNA"/>
</dbReference>
<proteinExistence type="predicted"/>
<keyword evidence="1" id="KW-1133">Transmembrane helix</keyword>
<feature type="transmembrane region" description="Helical" evidence="1">
    <location>
        <begin position="7"/>
        <end position="29"/>
    </location>
</feature>
<dbReference type="InterPro" id="IPR021214">
    <property type="entry name" value="DUF2568"/>
</dbReference>
<dbReference type="Proteomes" id="UP001527882">
    <property type="component" value="Unassembled WGS sequence"/>
</dbReference>
<keyword evidence="3" id="KW-1185">Reference proteome</keyword>
<name>A0ABT4QLH0_9BACL</name>
<comment type="caution">
    <text evidence="2">The sequence shown here is derived from an EMBL/GenBank/DDBJ whole genome shotgun (WGS) entry which is preliminary data.</text>
</comment>
<feature type="transmembrane region" description="Helical" evidence="1">
    <location>
        <begin position="35"/>
        <end position="55"/>
    </location>
</feature>
<feature type="transmembrane region" description="Helical" evidence="1">
    <location>
        <begin position="92"/>
        <end position="111"/>
    </location>
</feature>
<reference evidence="2 3" key="1">
    <citation type="submission" date="2022-12" db="EMBL/GenBank/DDBJ databases">
        <title>Draft genome sequence of Paenibacillus sp. dW9.</title>
        <authorList>
            <person name="Choi E.-W."/>
            <person name="Kim D.-U."/>
        </authorList>
    </citation>
    <scope>NUCLEOTIDE SEQUENCE [LARGE SCALE GENOMIC DNA]</scope>
    <source>
        <strain evidence="3">dW9</strain>
    </source>
</reference>
<accession>A0ABT4QLH0</accession>
<dbReference type="RefSeq" id="WP_269886213.1">
    <property type="nucleotide sequence ID" value="NZ_JAQAGZ010000047.1"/>
</dbReference>
<protein>
    <submittedName>
        <fullName evidence="2">YrdB family protein</fullName>
    </submittedName>
</protein>
<dbReference type="Pfam" id="PF10823">
    <property type="entry name" value="DUF2568"/>
    <property type="match status" value="1"/>
</dbReference>
<evidence type="ECO:0000313" key="2">
    <source>
        <dbReference type="EMBL" id="MCZ8517685.1"/>
    </source>
</evidence>
<keyword evidence="1" id="KW-0812">Transmembrane</keyword>
<feature type="transmembrane region" description="Helical" evidence="1">
    <location>
        <begin position="67"/>
        <end position="86"/>
    </location>
</feature>
<keyword evidence="1" id="KW-0472">Membrane</keyword>
<sequence>MVMLLKWVNLVLRGLMELGIVVALAYWGYRTGKSTFQSTLLSIGAPLLVFSVWTFIDFRKVAPMPELFRLIQELILSVLAAVAWYVAGQRTLGVSLALVSIVHHVLVYLLGERLLK</sequence>
<organism evidence="2 3">
    <name type="scientific">Paenibacillus gyeongsangnamensis</name>
    <dbReference type="NCBI Taxonomy" id="3388067"/>
    <lineage>
        <taxon>Bacteria</taxon>
        <taxon>Bacillati</taxon>
        <taxon>Bacillota</taxon>
        <taxon>Bacilli</taxon>
        <taxon>Bacillales</taxon>
        <taxon>Paenibacillaceae</taxon>
        <taxon>Paenibacillus</taxon>
    </lineage>
</organism>